<evidence type="ECO:0000256" key="6">
    <source>
        <dbReference type="ARBA" id="ARBA00024031"/>
    </source>
</evidence>
<accession>A0A1L7CGS4</accession>
<evidence type="ECO:0000256" key="4">
    <source>
        <dbReference type="ARBA" id="ARBA00022519"/>
    </source>
</evidence>
<dbReference type="Pfam" id="PF13379">
    <property type="entry name" value="NMT1_2"/>
    <property type="match status" value="1"/>
</dbReference>
<evidence type="ECO:0000256" key="8">
    <source>
        <dbReference type="SAM" id="SignalP"/>
    </source>
</evidence>
<dbReference type="STRING" id="1431546.CAQU_08010"/>
<dbReference type="Proteomes" id="UP000185478">
    <property type="component" value="Chromosome"/>
</dbReference>
<sequence>MNTPPTKPITRRTALRTLSALGAGATLALSGCAPPRAHSHTTPTTELTIGYVPIACTTSLILADAHQHFAAAGLKVRLRKFAGWSELWSAYVTQDIDVAHMLSPMPIAINSGATGGRRETTIAATLNTNGQAFVLANKHRHTVRKLEDVRGFSLGIPFDYSVHALLLRDALATAGLDPDRDVNLRLLRPADMVAQLATGTIDGFVGPEPLTQRAIDQGFGRAFALTKQWWDNHPCCCIAVATELTDSHPHLVGNVRNALTAATAHLPEATTPHILARENYLNQPEQFIASALAGRYINWSGQLVVDPERMRFDSDTDAAAVTWMAAQLARWDLGIAPKEADIISAAHKVLPANTPSSSTLHISGQPFNPRQPLSTYQLNPT</sequence>
<dbReference type="PANTHER" id="PTHR30024:SF43">
    <property type="entry name" value="BLL4572 PROTEIN"/>
    <property type="match status" value="1"/>
</dbReference>
<dbReference type="PROSITE" id="PS51318">
    <property type="entry name" value="TAT"/>
    <property type="match status" value="1"/>
</dbReference>
<keyword evidence="2" id="KW-0813">Transport</keyword>
<evidence type="ECO:0000313" key="10">
    <source>
        <dbReference type="Proteomes" id="UP000185478"/>
    </source>
</evidence>
<keyword evidence="4" id="KW-0997">Cell inner membrane</keyword>
<keyword evidence="8" id="KW-0732">Signal</keyword>
<dbReference type="Gene3D" id="3.40.190.10">
    <property type="entry name" value="Periplasmic binding protein-like II"/>
    <property type="match status" value="2"/>
</dbReference>
<dbReference type="RefSeq" id="WP_075726685.1">
    <property type="nucleotide sequence ID" value="NZ_CP009245.1"/>
</dbReference>
<dbReference type="PROSITE" id="PS51257">
    <property type="entry name" value="PROKAR_LIPOPROTEIN"/>
    <property type="match status" value="1"/>
</dbReference>
<evidence type="ECO:0000256" key="7">
    <source>
        <dbReference type="SAM" id="MobiDB-lite"/>
    </source>
</evidence>
<dbReference type="CDD" id="cd13553">
    <property type="entry name" value="PBP2_NrtA_CpmA_like"/>
    <property type="match status" value="1"/>
</dbReference>
<feature type="chain" id="PRO_5039516225" description="Nitrate ABC transporter substrate-binding protein" evidence="8">
    <location>
        <begin position="29"/>
        <end position="381"/>
    </location>
</feature>
<comment type="similarity">
    <text evidence="6">Belongs to the CmpA/NrtA family.</text>
</comment>
<keyword evidence="3" id="KW-1003">Cell membrane</keyword>
<gene>
    <name evidence="9" type="ORF">CAQU_08010</name>
</gene>
<comment type="subcellular location">
    <subcellularLocation>
        <location evidence="1">Cell inner membrane</location>
    </subcellularLocation>
</comment>
<dbReference type="GO" id="GO:0005886">
    <property type="term" value="C:plasma membrane"/>
    <property type="evidence" value="ECO:0007669"/>
    <property type="project" value="UniProtKB-SubCell"/>
</dbReference>
<evidence type="ECO:0000256" key="3">
    <source>
        <dbReference type="ARBA" id="ARBA00022475"/>
    </source>
</evidence>
<dbReference type="EMBL" id="CP009245">
    <property type="protein sequence ID" value="APT85025.1"/>
    <property type="molecule type" value="Genomic_DNA"/>
</dbReference>
<evidence type="ECO:0000313" key="9">
    <source>
        <dbReference type="EMBL" id="APT85025.1"/>
    </source>
</evidence>
<name>A0A1L7CGS4_9CORY</name>
<protein>
    <recommendedName>
        <fullName evidence="11">Nitrate ABC transporter substrate-binding protein</fullName>
    </recommendedName>
</protein>
<organism evidence="9 10">
    <name type="scientific">Corynebacterium aquilae DSM 44791</name>
    <dbReference type="NCBI Taxonomy" id="1431546"/>
    <lineage>
        <taxon>Bacteria</taxon>
        <taxon>Bacillati</taxon>
        <taxon>Actinomycetota</taxon>
        <taxon>Actinomycetes</taxon>
        <taxon>Mycobacteriales</taxon>
        <taxon>Corynebacteriaceae</taxon>
        <taxon>Corynebacterium</taxon>
    </lineage>
</organism>
<dbReference type="AlphaFoldDB" id="A0A1L7CGS4"/>
<dbReference type="InterPro" id="IPR006311">
    <property type="entry name" value="TAT_signal"/>
</dbReference>
<dbReference type="InterPro" id="IPR044527">
    <property type="entry name" value="NrtA/CpmA_ABC-bd_dom"/>
</dbReference>
<evidence type="ECO:0000256" key="2">
    <source>
        <dbReference type="ARBA" id="ARBA00022448"/>
    </source>
</evidence>
<reference evidence="9 10" key="1">
    <citation type="submission" date="2014-08" db="EMBL/GenBank/DDBJ databases">
        <title>Complete genome sequence of Corynebacterium aquilae S-613T(T) (=DSM 44791(T)), isolated from the choana of a healthy golden eagle.</title>
        <authorList>
            <person name="Ruckert C."/>
            <person name="Albersmeier A."/>
            <person name="Winkler A."/>
            <person name="Kalinowski J."/>
        </authorList>
    </citation>
    <scope>NUCLEOTIDE SEQUENCE [LARGE SCALE GENOMIC DNA]</scope>
    <source>
        <strain evidence="9 10">S-613</strain>
    </source>
</reference>
<evidence type="ECO:0008006" key="11">
    <source>
        <dbReference type="Google" id="ProtNLM"/>
    </source>
</evidence>
<proteinExistence type="inferred from homology"/>
<evidence type="ECO:0000256" key="5">
    <source>
        <dbReference type="ARBA" id="ARBA00023136"/>
    </source>
</evidence>
<dbReference type="SUPFAM" id="SSF53850">
    <property type="entry name" value="Periplasmic binding protein-like II"/>
    <property type="match status" value="1"/>
</dbReference>
<dbReference type="KEGG" id="caqu:CAQU_08010"/>
<dbReference type="OrthoDB" id="9789215at2"/>
<feature type="region of interest" description="Disordered" evidence="7">
    <location>
        <begin position="354"/>
        <end position="381"/>
    </location>
</feature>
<evidence type="ECO:0000256" key="1">
    <source>
        <dbReference type="ARBA" id="ARBA00004533"/>
    </source>
</evidence>
<feature type="signal peptide" evidence="8">
    <location>
        <begin position="1"/>
        <end position="28"/>
    </location>
</feature>
<keyword evidence="5" id="KW-0472">Membrane</keyword>
<keyword evidence="10" id="KW-1185">Reference proteome</keyword>
<dbReference type="PANTHER" id="PTHR30024">
    <property type="entry name" value="ALIPHATIC SULFONATES-BINDING PROTEIN-RELATED"/>
    <property type="match status" value="1"/>
</dbReference>